<feature type="compositionally biased region" description="Polar residues" evidence="1">
    <location>
        <begin position="557"/>
        <end position="578"/>
    </location>
</feature>
<accession>A0A165GI75</accession>
<feature type="compositionally biased region" description="Polar residues" evidence="1">
    <location>
        <begin position="118"/>
        <end position="128"/>
    </location>
</feature>
<feature type="compositionally biased region" description="Polar residues" evidence="1">
    <location>
        <begin position="419"/>
        <end position="437"/>
    </location>
</feature>
<dbReference type="InParanoid" id="A0A165GI75"/>
<feature type="compositionally biased region" description="Polar residues" evidence="1">
    <location>
        <begin position="145"/>
        <end position="168"/>
    </location>
</feature>
<feature type="compositionally biased region" description="Basic and acidic residues" evidence="1">
    <location>
        <begin position="39"/>
        <end position="48"/>
    </location>
</feature>
<evidence type="ECO:0000313" key="2">
    <source>
        <dbReference type="EMBL" id="KZF22214.1"/>
    </source>
</evidence>
<gene>
    <name evidence="2" type="ORF">L228DRAFT_148616</name>
</gene>
<keyword evidence="3" id="KW-1185">Reference proteome</keyword>
<feature type="compositionally biased region" description="Polar residues" evidence="1">
    <location>
        <begin position="493"/>
        <end position="506"/>
    </location>
</feature>
<dbReference type="GeneID" id="28894396"/>
<evidence type="ECO:0000313" key="3">
    <source>
        <dbReference type="Proteomes" id="UP000076632"/>
    </source>
</evidence>
<feature type="region of interest" description="Disordered" evidence="1">
    <location>
        <begin position="609"/>
        <end position="649"/>
    </location>
</feature>
<organism evidence="2 3">
    <name type="scientific">Xylona heveae (strain CBS 132557 / TC161)</name>
    <dbReference type="NCBI Taxonomy" id="1328760"/>
    <lineage>
        <taxon>Eukaryota</taxon>
        <taxon>Fungi</taxon>
        <taxon>Dikarya</taxon>
        <taxon>Ascomycota</taxon>
        <taxon>Pezizomycotina</taxon>
        <taxon>Xylonomycetes</taxon>
        <taxon>Xylonales</taxon>
        <taxon>Xylonaceae</taxon>
        <taxon>Xylona</taxon>
    </lineage>
</organism>
<feature type="compositionally biased region" description="Basic and acidic residues" evidence="1">
    <location>
        <begin position="1"/>
        <end position="26"/>
    </location>
</feature>
<dbReference type="EMBL" id="KV407459">
    <property type="protein sequence ID" value="KZF22214.1"/>
    <property type="molecule type" value="Genomic_DNA"/>
</dbReference>
<dbReference type="RefSeq" id="XP_018187769.1">
    <property type="nucleotide sequence ID" value="XM_018329259.1"/>
</dbReference>
<feature type="compositionally biased region" description="Low complexity" evidence="1">
    <location>
        <begin position="269"/>
        <end position="279"/>
    </location>
</feature>
<dbReference type="OMA" id="FQESMRP"/>
<feature type="compositionally biased region" description="Polar residues" evidence="1">
    <location>
        <begin position="311"/>
        <end position="321"/>
    </location>
</feature>
<name>A0A165GI75_XYLHT</name>
<feature type="compositionally biased region" description="Low complexity" evidence="1">
    <location>
        <begin position="131"/>
        <end position="144"/>
    </location>
</feature>
<feature type="compositionally biased region" description="Polar residues" evidence="1">
    <location>
        <begin position="204"/>
        <end position="225"/>
    </location>
</feature>
<feature type="compositionally biased region" description="Basic and acidic residues" evidence="1">
    <location>
        <begin position="546"/>
        <end position="556"/>
    </location>
</feature>
<feature type="region of interest" description="Disordered" evidence="1">
    <location>
        <begin position="1"/>
        <end position="250"/>
    </location>
</feature>
<feature type="region of interest" description="Disordered" evidence="1">
    <location>
        <begin position="269"/>
        <end position="321"/>
    </location>
</feature>
<dbReference type="OrthoDB" id="5369729at2759"/>
<sequence length="673" mass="72494">MEIDSQDRGVADTQLDDRDRTLRALEGHSQIPETPTQKESSHSTKEDLFLNLAIGDSARREAEDALPSERRKSRLRLASHRVSLPSSAYASSNPHRSSPALQGYDSPSTRSLHRHNRGNTYSFSSDINCESPLSAASSQSPAQSFTEGSRISRHGLSSRTSLNFSRTTPEAGPSPENSSYQRRKISLSESSQANVPPSKRYRHSTFSNGMPGYYTSSPLAQNSFDSELEGSATSEKDDDTESTVSTAAPSTVWDELDDLKSRIRKLELTGSLPSPSSTSAVDTAHGESPHTAAPFSSSTRRTRAGTVASAAPSSGDYSGSSAHPLLQAALKKSKTLISGEVYRALEAVASDALSLASMTGSTGMQGRPQSPISVVSSSAAGVERRLRRKAESLCRSLTELCITLSEGKAGTEPLDVPQASPSIHSESRGQSLASTSDFDVRSDVSVPMRHYQANQDLDGPSSMRSNLTTGLAPIDTRRQSTIAAEDAHFQESMRPSVTPTQASTPILSRPKRTTGSLLRRRRVDDDNGDNRAPSRAMTDLGQITNNHRENTPKDFSFRSSFPGQRSTMTTQGAPNTPLRSNYIHTSTPSIMSQLPTNSFLRTGSRRLVDRSAAASDTGSALRRPERREPHLVTSTPQFSPVGRLRAGSAGPFSAVFTNKVRSSPEDIPGDGIE</sequence>
<proteinExistence type="predicted"/>
<dbReference type="AlphaFoldDB" id="A0A165GI75"/>
<feature type="compositionally biased region" description="Basic and acidic residues" evidence="1">
    <location>
        <begin position="57"/>
        <end position="70"/>
    </location>
</feature>
<feature type="region of interest" description="Disordered" evidence="1">
    <location>
        <begin position="492"/>
        <end position="578"/>
    </location>
</feature>
<dbReference type="Proteomes" id="UP000076632">
    <property type="component" value="Unassembled WGS sequence"/>
</dbReference>
<feature type="region of interest" description="Disordered" evidence="1">
    <location>
        <begin position="409"/>
        <end position="438"/>
    </location>
</feature>
<evidence type="ECO:0000256" key="1">
    <source>
        <dbReference type="SAM" id="MobiDB-lite"/>
    </source>
</evidence>
<protein>
    <submittedName>
        <fullName evidence="2">Uncharacterized protein</fullName>
    </submittedName>
</protein>
<reference evidence="2 3" key="1">
    <citation type="journal article" date="2016" name="Fungal Biol.">
        <title>The genome of Xylona heveae provides a window into fungal endophytism.</title>
        <authorList>
            <person name="Gazis R."/>
            <person name="Kuo A."/>
            <person name="Riley R."/>
            <person name="LaButti K."/>
            <person name="Lipzen A."/>
            <person name="Lin J."/>
            <person name="Amirebrahimi M."/>
            <person name="Hesse C.N."/>
            <person name="Spatafora J.W."/>
            <person name="Henrissat B."/>
            <person name="Hainaut M."/>
            <person name="Grigoriev I.V."/>
            <person name="Hibbett D.S."/>
        </authorList>
    </citation>
    <scope>NUCLEOTIDE SEQUENCE [LARGE SCALE GENOMIC DNA]</scope>
    <source>
        <strain evidence="2 3">TC161</strain>
    </source>
</reference>
<feature type="compositionally biased region" description="Polar residues" evidence="1">
    <location>
        <begin position="84"/>
        <end position="110"/>
    </location>
</feature>